<dbReference type="Proteomes" id="UP001159364">
    <property type="component" value="Linkage Group LG04"/>
</dbReference>
<feature type="transmembrane region" description="Helical" evidence="1">
    <location>
        <begin position="26"/>
        <end position="45"/>
    </location>
</feature>
<evidence type="ECO:0000256" key="1">
    <source>
        <dbReference type="SAM" id="Phobius"/>
    </source>
</evidence>
<keyword evidence="3" id="KW-1185">Reference proteome</keyword>
<name>A0AAV8TL03_9ROSI</name>
<organism evidence="2 3">
    <name type="scientific">Erythroxylum novogranatense</name>
    <dbReference type="NCBI Taxonomy" id="1862640"/>
    <lineage>
        <taxon>Eukaryota</taxon>
        <taxon>Viridiplantae</taxon>
        <taxon>Streptophyta</taxon>
        <taxon>Embryophyta</taxon>
        <taxon>Tracheophyta</taxon>
        <taxon>Spermatophyta</taxon>
        <taxon>Magnoliopsida</taxon>
        <taxon>eudicotyledons</taxon>
        <taxon>Gunneridae</taxon>
        <taxon>Pentapetalae</taxon>
        <taxon>rosids</taxon>
        <taxon>fabids</taxon>
        <taxon>Malpighiales</taxon>
        <taxon>Erythroxylaceae</taxon>
        <taxon>Erythroxylum</taxon>
    </lineage>
</organism>
<comment type="caution">
    <text evidence="2">The sequence shown here is derived from an EMBL/GenBank/DDBJ whole genome shotgun (WGS) entry which is preliminary data.</text>
</comment>
<sequence length="69" mass="7259">MAGSDQAAKHSSEVLHQRRNVGRCPVRMAMGGVAIAAALGYLVLYSKKKPEATALDVAKATTGISHPRN</sequence>
<keyword evidence="1" id="KW-0472">Membrane</keyword>
<reference evidence="2 3" key="1">
    <citation type="submission" date="2021-09" db="EMBL/GenBank/DDBJ databases">
        <title>Genomic insights and catalytic innovation underlie evolution of tropane alkaloids biosynthesis.</title>
        <authorList>
            <person name="Wang Y.-J."/>
            <person name="Tian T."/>
            <person name="Huang J.-P."/>
            <person name="Huang S.-X."/>
        </authorList>
    </citation>
    <scope>NUCLEOTIDE SEQUENCE [LARGE SCALE GENOMIC DNA]</scope>
    <source>
        <strain evidence="2">KIB-2018</strain>
        <tissue evidence="2">Leaf</tissue>
    </source>
</reference>
<gene>
    <name evidence="2" type="ORF">K2173_008373</name>
</gene>
<proteinExistence type="predicted"/>
<accession>A0AAV8TL03</accession>
<evidence type="ECO:0000313" key="2">
    <source>
        <dbReference type="EMBL" id="KAJ8766819.1"/>
    </source>
</evidence>
<keyword evidence="1" id="KW-1133">Transmembrane helix</keyword>
<dbReference type="EMBL" id="JAIWQS010000004">
    <property type="protein sequence ID" value="KAJ8766819.1"/>
    <property type="molecule type" value="Genomic_DNA"/>
</dbReference>
<protein>
    <submittedName>
        <fullName evidence="2">Uncharacterized protein</fullName>
    </submittedName>
</protein>
<keyword evidence="1" id="KW-0812">Transmembrane</keyword>
<evidence type="ECO:0000313" key="3">
    <source>
        <dbReference type="Proteomes" id="UP001159364"/>
    </source>
</evidence>
<dbReference type="AlphaFoldDB" id="A0AAV8TL03"/>